<feature type="region of interest" description="Disordered" evidence="3">
    <location>
        <begin position="17"/>
        <end position="49"/>
    </location>
</feature>
<reference evidence="6" key="2">
    <citation type="submission" date="2023-06" db="EMBL/GenBank/DDBJ databases">
        <title>Long-read-based genome assembly of the green algal bacterivore Cymbomonas tetramitiformis.</title>
        <authorList>
            <person name="Gyaltshen Y."/>
            <person name="Rozenberg A."/>
            <person name="Paasch A."/>
            <person name="Burns J.A."/>
            <person name="Warring S."/>
            <person name="Larson R."/>
            <person name="Maurer-Alcala X."/>
            <person name="Dacks J."/>
            <person name="Kim E."/>
        </authorList>
    </citation>
    <scope>NUCLEOTIDE SEQUENCE</scope>
    <source>
        <strain evidence="6">PLY_AMNH</strain>
    </source>
</reference>
<feature type="compositionally biased region" description="Polar residues" evidence="3">
    <location>
        <begin position="28"/>
        <end position="38"/>
    </location>
</feature>
<keyword evidence="2" id="KW-0106">Calcium</keyword>
<feature type="compositionally biased region" description="Basic and acidic residues" evidence="3">
    <location>
        <begin position="89"/>
        <end position="104"/>
    </location>
</feature>
<reference evidence="6 7" key="1">
    <citation type="journal article" date="2015" name="Genome Biol. Evol.">
        <title>Comparative Genomics of a Bacterivorous Green Alga Reveals Evolutionary Causalities and Consequences of Phago-Mixotrophic Mode of Nutrition.</title>
        <authorList>
            <person name="Burns J.A."/>
            <person name="Paasch A."/>
            <person name="Narechania A."/>
            <person name="Kim E."/>
        </authorList>
    </citation>
    <scope>NUCLEOTIDE SEQUENCE [LARGE SCALE GENOMIC DNA]</scope>
    <source>
        <strain evidence="6">PLY_AMNH</strain>
    </source>
</reference>
<accession>A0AAE0F6S2</accession>
<dbReference type="Gene3D" id="1.10.238.10">
    <property type="entry name" value="EF-hand"/>
    <property type="match status" value="2"/>
</dbReference>
<dbReference type="InterPro" id="IPR002048">
    <property type="entry name" value="EF_hand_dom"/>
</dbReference>
<dbReference type="PROSITE" id="PS50222">
    <property type="entry name" value="EF_HAND_2"/>
    <property type="match status" value="4"/>
</dbReference>
<evidence type="ECO:0000256" key="2">
    <source>
        <dbReference type="ARBA" id="ARBA00022837"/>
    </source>
</evidence>
<evidence type="ECO:0000256" key="3">
    <source>
        <dbReference type="SAM" id="MobiDB-lite"/>
    </source>
</evidence>
<evidence type="ECO:0000256" key="1">
    <source>
        <dbReference type="ARBA" id="ARBA00022737"/>
    </source>
</evidence>
<gene>
    <name evidence="6" type="ORF">CYMTET_38240</name>
    <name evidence="5" type="ORF">CYMTET_41625</name>
</gene>
<dbReference type="GO" id="GO:0005509">
    <property type="term" value="F:calcium ion binding"/>
    <property type="evidence" value="ECO:0007669"/>
    <property type="project" value="InterPro"/>
</dbReference>
<dbReference type="EMBL" id="LGRX02025399">
    <property type="protein sequence ID" value="KAK3252460.1"/>
    <property type="molecule type" value="Genomic_DNA"/>
</dbReference>
<proteinExistence type="predicted"/>
<protein>
    <recommendedName>
        <fullName evidence="4">EF-hand domain-containing protein</fullName>
    </recommendedName>
</protein>
<dbReference type="PANTHER" id="PTHR23050">
    <property type="entry name" value="CALCIUM BINDING PROTEIN"/>
    <property type="match status" value="1"/>
</dbReference>
<dbReference type="Pfam" id="PF13499">
    <property type="entry name" value="EF-hand_7"/>
    <property type="match status" value="2"/>
</dbReference>
<feature type="region of interest" description="Disordered" evidence="3">
    <location>
        <begin position="73"/>
        <end position="116"/>
    </location>
</feature>
<organism evidence="6 7">
    <name type="scientific">Cymbomonas tetramitiformis</name>
    <dbReference type="NCBI Taxonomy" id="36881"/>
    <lineage>
        <taxon>Eukaryota</taxon>
        <taxon>Viridiplantae</taxon>
        <taxon>Chlorophyta</taxon>
        <taxon>Pyramimonadophyceae</taxon>
        <taxon>Pyramimonadales</taxon>
        <taxon>Pyramimonadaceae</taxon>
        <taxon>Cymbomonas</taxon>
    </lineage>
</organism>
<evidence type="ECO:0000313" key="7">
    <source>
        <dbReference type="Proteomes" id="UP001190700"/>
    </source>
</evidence>
<sequence length="469" mass="53205">MVLDSWTLDRTSRISRGLDRYQKDLASPSLQKYSSSHNKTSKLESDRYNTPGRALIDSLAEELARVPATPFSGSCTPASRHSVDVSALKGRDDSGRFSSMRDRNSSYPTPPKSAMSYLSDHSEVQQQYKGGAPYKRPQWAATDTMLPRHRAYREHSENNKMHNSNYIPGIGKLPVVSEDSGSPANVWTRPATPPTKSASEKKSSHVIEPLTETDIAMEKLRTIMYKQYSAHMDSGRAAMAAERDLFHAFNAFDNNGDGVIFYDEFVDVCSKLDLPGLTEEKIKSLFHVLDVDGDGCIDFYEFMRAHILGSNSQTWEMNVLRKARPQKVSQLVLEQSQHRAKESAALRRSRSTIPAEEIKSSAQHALDTQTHPTVWVALELMRNRIKNMAGVGTLDLYRAFTLFDKDRNGRVTKDEFRNVFKALYIPVSESNLDFIVRQFDADHNGDVDYYEFVKHFIPKDVSVYKPRFR</sequence>
<dbReference type="AlphaFoldDB" id="A0AAE0F6S2"/>
<feature type="domain" description="EF-hand" evidence="4">
    <location>
        <begin position="240"/>
        <end position="275"/>
    </location>
</feature>
<dbReference type="InterPro" id="IPR011992">
    <property type="entry name" value="EF-hand-dom_pair"/>
</dbReference>
<dbReference type="InterPro" id="IPR050145">
    <property type="entry name" value="Centrin_CML-like"/>
</dbReference>
<dbReference type="Proteomes" id="UP001190700">
    <property type="component" value="Unassembled WGS sequence"/>
</dbReference>
<feature type="domain" description="EF-hand" evidence="4">
    <location>
        <begin position="391"/>
        <end position="426"/>
    </location>
</feature>
<evidence type="ECO:0000313" key="5">
    <source>
        <dbReference type="EMBL" id="KAK3248929.1"/>
    </source>
</evidence>
<dbReference type="InterPro" id="IPR018247">
    <property type="entry name" value="EF_Hand_1_Ca_BS"/>
</dbReference>
<comment type="caution">
    <text evidence="6">The sequence shown here is derived from an EMBL/GenBank/DDBJ whole genome shotgun (WGS) entry which is preliminary data.</text>
</comment>
<feature type="domain" description="EF-hand" evidence="4">
    <location>
        <begin position="277"/>
        <end position="312"/>
    </location>
</feature>
<evidence type="ECO:0000313" key="6">
    <source>
        <dbReference type="EMBL" id="KAK3252460.1"/>
    </source>
</evidence>
<dbReference type="PROSITE" id="PS00018">
    <property type="entry name" value="EF_HAND_1"/>
    <property type="match status" value="3"/>
</dbReference>
<dbReference type="SMART" id="SM00054">
    <property type="entry name" value="EFh"/>
    <property type="match status" value="4"/>
</dbReference>
<dbReference type="CDD" id="cd00051">
    <property type="entry name" value="EFh"/>
    <property type="match status" value="2"/>
</dbReference>
<dbReference type="EMBL" id="LGRX02027686">
    <property type="protein sequence ID" value="KAK3248929.1"/>
    <property type="molecule type" value="Genomic_DNA"/>
</dbReference>
<evidence type="ECO:0000259" key="4">
    <source>
        <dbReference type="PROSITE" id="PS50222"/>
    </source>
</evidence>
<dbReference type="SUPFAM" id="SSF47473">
    <property type="entry name" value="EF-hand"/>
    <property type="match status" value="1"/>
</dbReference>
<keyword evidence="1" id="KW-0677">Repeat</keyword>
<feature type="domain" description="EF-hand" evidence="4">
    <location>
        <begin position="427"/>
        <end position="462"/>
    </location>
</feature>
<name>A0AAE0F6S2_9CHLO</name>
<feature type="region of interest" description="Disordered" evidence="3">
    <location>
        <begin position="181"/>
        <end position="205"/>
    </location>
</feature>
<keyword evidence="7" id="KW-1185">Reference proteome</keyword>